<dbReference type="EMBL" id="MLYP01000058">
    <property type="protein sequence ID" value="OIJ88393.1"/>
    <property type="molecule type" value="Genomic_DNA"/>
</dbReference>
<accession>A0A1S2P3I1</accession>
<evidence type="ECO:0000313" key="1">
    <source>
        <dbReference type="EMBL" id="OIJ88393.1"/>
    </source>
</evidence>
<organism evidence="1 2">
    <name type="scientific">Streptomyces colonosanans</name>
    <dbReference type="NCBI Taxonomy" id="1428652"/>
    <lineage>
        <taxon>Bacteria</taxon>
        <taxon>Bacillati</taxon>
        <taxon>Actinomycetota</taxon>
        <taxon>Actinomycetes</taxon>
        <taxon>Kitasatosporales</taxon>
        <taxon>Streptomycetaceae</taxon>
        <taxon>Streptomyces</taxon>
    </lineage>
</organism>
<reference evidence="1 2" key="1">
    <citation type="submission" date="2016-10" db="EMBL/GenBank/DDBJ databases">
        <title>Genome sequence of Streptomyces sp. MUSC 93.</title>
        <authorList>
            <person name="Lee L.-H."/>
            <person name="Ser H.-L."/>
            <person name="Law J.W.-F."/>
        </authorList>
    </citation>
    <scope>NUCLEOTIDE SEQUENCE [LARGE SCALE GENOMIC DNA]</scope>
    <source>
        <strain evidence="1 2">MUSC 93</strain>
    </source>
</reference>
<gene>
    <name evidence="1" type="ORF">BIV24_22805</name>
</gene>
<dbReference type="Proteomes" id="UP000179935">
    <property type="component" value="Unassembled WGS sequence"/>
</dbReference>
<comment type="caution">
    <text evidence="1">The sequence shown here is derived from an EMBL/GenBank/DDBJ whole genome shotgun (WGS) entry which is preliminary data.</text>
</comment>
<dbReference type="AlphaFoldDB" id="A0A1S2P3I1"/>
<sequence>MRAMALHVRVLGDPRTDPWQESFTMTATTGAAQSARPERPGRSDGVCSEFTVFTEIKPGHAEALREDLAAMADAAAAERTHAAVRQIGTLHDARHVIFDNDTRFMFASVFDGSWDTYIDDFAKTVVGERFDKVFSHSEGFPGVKDPGVKDWFLAHQEPAGVFVSAYPDLTVQQIYKDQRVDDAFQEVLDTPEFRSALENPANAELVATPAFQKLLEQASA</sequence>
<keyword evidence="2" id="KW-1185">Reference proteome</keyword>
<evidence type="ECO:0000313" key="2">
    <source>
        <dbReference type="Proteomes" id="UP000179935"/>
    </source>
</evidence>
<dbReference type="OrthoDB" id="116741at2"/>
<protein>
    <submittedName>
        <fullName evidence="1">Uncharacterized protein</fullName>
    </submittedName>
</protein>
<proteinExistence type="predicted"/>
<name>A0A1S2P3I1_9ACTN</name>
<dbReference type="STRING" id="1428652.BIV24_22805"/>